<name>Q7NGN2_GLOVI</name>
<dbReference type="EnsemblBacteria" id="BAC91077">
    <property type="protein sequence ID" value="BAC91077"/>
    <property type="gene ID" value="BAC91077"/>
</dbReference>
<dbReference type="OrthoDB" id="459822at2"/>
<dbReference type="KEGG" id="gvi:glr3136"/>
<reference evidence="2 3" key="2">
    <citation type="journal article" date="2003" name="DNA Res.">
        <title>Complete genome structure of Gloeobacter violaceus PCC 7421, a cyanobacterium that lacks thylakoids (supplement).</title>
        <authorList>
            <person name="Nakamura Y."/>
            <person name="Kaneko T."/>
            <person name="Sato S."/>
            <person name="Mimuro M."/>
            <person name="Miyashita H."/>
            <person name="Tsuchiya T."/>
            <person name="Sasamoto S."/>
            <person name="Watanabe A."/>
            <person name="Kawashima K."/>
            <person name="Kishida Y."/>
            <person name="Kiyokawa C."/>
            <person name="Kohara M."/>
            <person name="Matsumoto M."/>
            <person name="Matsuno A."/>
            <person name="Nakazaki N."/>
            <person name="Shimpo S."/>
            <person name="Takeuchi C."/>
            <person name="Yamada M."/>
            <person name="Tabata S."/>
        </authorList>
    </citation>
    <scope>NUCLEOTIDE SEQUENCE [LARGE SCALE GENOMIC DNA]</scope>
    <source>
        <strain evidence="3">ATCC 29082 / PCC 7421</strain>
    </source>
</reference>
<dbReference type="EMBL" id="BA000045">
    <property type="protein sequence ID" value="BAC91077.1"/>
    <property type="molecule type" value="Genomic_DNA"/>
</dbReference>
<feature type="domain" description="Putative restriction endonuclease" evidence="1">
    <location>
        <begin position="24"/>
        <end position="196"/>
    </location>
</feature>
<dbReference type="eggNOG" id="COG4636">
    <property type="taxonomic scope" value="Bacteria"/>
</dbReference>
<dbReference type="PANTHER" id="PTHR35400">
    <property type="entry name" value="SLR1083 PROTEIN"/>
    <property type="match status" value="1"/>
</dbReference>
<dbReference type="HOGENOM" id="CLU_112364_0_0_3"/>
<dbReference type="PhylomeDB" id="Q7NGN2"/>
<dbReference type="PATRIC" id="fig|251221.4.peg.3167"/>
<dbReference type="Gene3D" id="3.90.1570.10">
    <property type="entry name" value="tt1808, chain A"/>
    <property type="match status" value="1"/>
</dbReference>
<dbReference type="Proteomes" id="UP000000557">
    <property type="component" value="Chromosome"/>
</dbReference>
<dbReference type="PANTHER" id="PTHR35400:SF1">
    <property type="entry name" value="SLR1083 PROTEIN"/>
    <property type="match status" value="1"/>
</dbReference>
<dbReference type="AlphaFoldDB" id="Q7NGN2"/>
<reference evidence="2 3" key="1">
    <citation type="journal article" date="2003" name="DNA Res.">
        <title>Complete genome structure of Gloeobacter violaceus PCC 7421, a cyanobacterium that lacks thylakoids.</title>
        <authorList>
            <person name="Nakamura Y."/>
            <person name="Kaneko T."/>
            <person name="Sato S."/>
            <person name="Mimuro M."/>
            <person name="Miyashita H."/>
            <person name="Tsuchiya T."/>
            <person name="Sasamoto S."/>
            <person name="Watanabe A."/>
            <person name="Kawashima K."/>
            <person name="Kishida Y."/>
            <person name="Kiyokawa C."/>
            <person name="Kohara M."/>
            <person name="Matsumoto M."/>
            <person name="Matsuno A."/>
            <person name="Nakazaki N."/>
            <person name="Shimpo S."/>
            <person name="Takeuchi C."/>
            <person name="Yamada M."/>
            <person name="Tabata S."/>
        </authorList>
    </citation>
    <scope>NUCLEOTIDE SEQUENCE [LARGE SCALE GENOMIC DNA]</scope>
    <source>
        <strain evidence="3">ATCC 29082 / PCC 7421</strain>
    </source>
</reference>
<evidence type="ECO:0000313" key="3">
    <source>
        <dbReference type="Proteomes" id="UP000000557"/>
    </source>
</evidence>
<dbReference type="InterPro" id="IPR012296">
    <property type="entry name" value="Nuclease_put_TT1808"/>
</dbReference>
<evidence type="ECO:0000259" key="1">
    <source>
        <dbReference type="Pfam" id="PF05685"/>
    </source>
</evidence>
<dbReference type="InParanoid" id="Q7NGN2"/>
<evidence type="ECO:0000313" key="2">
    <source>
        <dbReference type="EMBL" id="BAC91077.1"/>
    </source>
</evidence>
<dbReference type="RefSeq" id="WP_011143129.1">
    <property type="nucleotide sequence ID" value="NC_005125.1"/>
</dbReference>
<proteinExistence type="predicted"/>
<gene>
    <name evidence="2" type="ordered locus">glr3136</name>
</gene>
<protein>
    <submittedName>
        <fullName evidence="2">Glr3136 protein</fullName>
    </submittedName>
</protein>
<dbReference type="InterPro" id="IPR008538">
    <property type="entry name" value="Uma2"/>
</dbReference>
<organism evidence="2 3">
    <name type="scientific">Gloeobacter violaceus (strain ATCC 29082 / PCC 7421)</name>
    <dbReference type="NCBI Taxonomy" id="251221"/>
    <lineage>
        <taxon>Bacteria</taxon>
        <taxon>Bacillati</taxon>
        <taxon>Cyanobacteriota</taxon>
        <taxon>Cyanophyceae</taxon>
        <taxon>Gloeobacterales</taxon>
        <taxon>Gloeobacteraceae</taxon>
        <taxon>Gloeobacter</taxon>
    </lineage>
</organism>
<keyword evidence="3" id="KW-1185">Reference proteome</keyword>
<dbReference type="Pfam" id="PF05685">
    <property type="entry name" value="Uma2"/>
    <property type="match status" value="1"/>
</dbReference>
<dbReference type="STRING" id="251221.gene:10760642"/>
<dbReference type="SUPFAM" id="SSF52980">
    <property type="entry name" value="Restriction endonuclease-like"/>
    <property type="match status" value="1"/>
</dbReference>
<dbReference type="CDD" id="cd06260">
    <property type="entry name" value="DUF820-like"/>
    <property type="match status" value="1"/>
</dbReference>
<sequence length="233" mass="26003">MTATSPSQLSAGLPPLRRWHRAGWQDYVALRDAPIRERMKLAFDRGWLWVDMGGEGINHAGVSDLFTSLLFLWALQHPERPFSSLGRCLLEKPETQACAPDLVLYVGEDFPRWQPGEPRRVDLTRTRVPDLVGEISDTTLASDLDEQKHLYAALGVPEYWVVDVQGGRVFAFELAENGQYRVCSTSRALAGLPMTLLEETLQRLAEGTNTGAAAWFTQQIAQLPRPQDDSAAN</sequence>
<dbReference type="InterPro" id="IPR011335">
    <property type="entry name" value="Restrct_endonuc-II-like"/>
</dbReference>
<accession>Q7NGN2</accession>